<comment type="subunit">
    <text evidence="4">Component of the lipopolysaccharide transport and assembly complex. Interacts with LptE and LptA.</text>
</comment>
<dbReference type="InterPro" id="IPR005653">
    <property type="entry name" value="OstA-like_N"/>
</dbReference>
<keyword evidence="3 4" id="KW-0998">Cell outer membrane</keyword>
<comment type="function">
    <text evidence="4">Together with LptE, is involved in the assembly of lipopolysaccharide (LPS) at the surface of the outer membrane.</text>
</comment>
<dbReference type="InterPro" id="IPR007543">
    <property type="entry name" value="LptD_C"/>
</dbReference>
<dbReference type="GO" id="GO:0009279">
    <property type="term" value="C:cell outer membrane"/>
    <property type="evidence" value="ECO:0007669"/>
    <property type="project" value="UniProtKB-SubCell"/>
</dbReference>
<accession>A0AAU7KLY1</accession>
<dbReference type="PANTHER" id="PTHR30189:SF1">
    <property type="entry name" value="LPS-ASSEMBLY PROTEIN LPTD"/>
    <property type="match status" value="1"/>
</dbReference>
<dbReference type="Pfam" id="PF04453">
    <property type="entry name" value="LptD"/>
    <property type="match status" value="1"/>
</dbReference>
<sequence precursor="true">MAKRYAWTALAGLATTSLVSSPLWAAPPEPLPASQMDWQPWGDDRPAGTVCRGYYVQPEYRLPAPAIDGQVNSESNTANYGTDGDTVLDGEVVLRKGDTQLEATRVQVPPERDLANASGPLTLRDKGLLVRGDSAEVSLNSDQATIDSAHYVAHESRLRGDAIQLERVSDNVFRLREASFTTCEPGDSTWRLIGNDILLDRNKGYGTAKHARLEVGDVPVFYWPWVRFPIDERRQTGFLWPTIGVSDGGVDYAQPFYLNLAPNYDATITPRWIDDSGLLMGAEFRYLFPTDQGTLEGAYIGDDESAGDDDSTTELENGDERWYFDYSHYGRFSSRVPYRLRYGAASDGRYFDDFGRTFGETDTSNMARLAQIDYLGDTWNLQAKAQGYQLLDDPVDEGDKPFYRLPSLTANGRWSQDLGFYQEWNSNATYFWRDIEGDENGFYDYEDTQRRIPLREDVKGARLDLAPAVGYRFEPSWGFFEPRVALQHTSYDLDYDERITDNSESPTLTAPVTTIDAGLIFERDFAFGGDDWRQTLEPRLNYAYVPERDQSDFPDFDTEELAFSWGQLWSPYRFSGGDRLGDLNRLSYGVESRFLEDQSGRERLSVGVGQSAYFEDRNIDMAGDPDTLPGDEESFDYYEATRDRSPWVTRINWQITDNWSTRWQWLYDDEESRTESTGLGVQYRADAGHVLNLGYRWEIEGFDNADDDDDVRNYNREEYDMSFAYKATDRFDVIGRVLYDNTNDRALDQMAGVQWNDCCYGVQVVWREWIEDEDTANNIEDDTTDRGLFLRFVLKGFGGIGGDADTYFQSAVPGYRPGLN</sequence>
<dbReference type="GO" id="GO:1990351">
    <property type="term" value="C:transporter complex"/>
    <property type="evidence" value="ECO:0007669"/>
    <property type="project" value="TreeGrafter"/>
</dbReference>
<evidence type="ECO:0000259" key="6">
    <source>
        <dbReference type="Pfam" id="PF04453"/>
    </source>
</evidence>
<dbReference type="GO" id="GO:0015920">
    <property type="term" value="P:lipopolysaccharide transport"/>
    <property type="evidence" value="ECO:0007669"/>
    <property type="project" value="InterPro"/>
</dbReference>
<name>A0AAU7KLY1_9GAMM</name>
<dbReference type="InterPro" id="IPR050218">
    <property type="entry name" value="LptD"/>
</dbReference>
<organism evidence="7">
    <name type="scientific">Halomonas sp. RT37</name>
    <dbReference type="NCBI Taxonomy" id="2950872"/>
    <lineage>
        <taxon>Bacteria</taxon>
        <taxon>Pseudomonadati</taxon>
        <taxon>Pseudomonadota</taxon>
        <taxon>Gammaproteobacteria</taxon>
        <taxon>Oceanospirillales</taxon>
        <taxon>Halomonadaceae</taxon>
        <taxon>Halomonas</taxon>
    </lineage>
</organism>
<evidence type="ECO:0000256" key="3">
    <source>
        <dbReference type="ARBA" id="ARBA00023237"/>
    </source>
</evidence>
<keyword evidence="2 4" id="KW-0472">Membrane</keyword>
<protein>
    <recommendedName>
        <fullName evidence="4">LPS-assembly protein LptD</fullName>
    </recommendedName>
</protein>
<comment type="similarity">
    <text evidence="4">Belongs to the LptD family.</text>
</comment>
<comment type="subcellular location">
    <subcellularLocation>
        <location evidence="4">Cell outer membrane</location>
    </subcellularLocation>
</comment>
<dbReference type="RefSeq" id="WP_348827621.1">
    <property type="nucleotide sequence ID" value="NZ_CP098827.1"/>
</dbReference>
<dbReference type="InterPro" id="IPR020889">
    <property type="entry name" value="LipoPS_assembly_LptD"/>
</dbReference>
<evidence type="ECO:0000256" key="2">
    <source>
        <dbReference type="ARBA" id="ARBA00023136"/>
    </source>
</evidence>
<dbReference type="Pfam" id="PF03968">
    <property type="entry name" value="LptD_N"/>
    <property type="match status" value="1"/>
</dbReference>
<feature type="domain" description="Organic solvent tolerance-like N-terminal" evidence="5">
    <location>
        <begin position="70"/>
        <end position="204"/>
    </location>
</feature>
<evidence type="ECO:0000259" key="5">
    <source>
        <dbReference type="Pfam" id="PF03968"/>
    </source>
</evidence>
<reference evidence="7" key="1">
    <citation type="submission" date="2022-06" db="EMBL/GenBank/DDBJ databases">
        <title>A novel DMS-producing enzyme.</title>
        <authorList>
            <person name="Zhang Y."/>
        </authorList>
    </citation>
    <scope>NUCLEOTIDE SEQUENCE</scope>
    <source>
        <strain evidence="7">RT37</strain>
    </source>
</reference>
<feature type="chain" id="PRO_5043062811" description="LPS-assembly protein LptD" evidence="4">
    <location>
        <begin position="26"/>
        <end position="820"/>
    </location>
</feature>
<evidence type="ECO:0000256" key="1">
    <source>
        <dbReference type="ARBA" id="ARBA00022729"/>
    </source>
</evidence>
<gene>
    <name evidence="4" type="primary">lptD</name>
    <name evidence="7" type="ORF">NFG58_03825</name>
</gene>
<dbReference type="HAMAP" id="MF_01411">
    <property type="entry name" value="LPS_assembly_LptD"/>
    <property type="match status" value="1"/>
</dbReference>
<dbReference type="Gene3D" id="2.40.160.40">
    <property type="entry name" value="monomeric porin ompg"/>
    <property type="match status" value="1"/>
</dbReference>
<dbReference type="GO" id="GO:0043165">
    <property type="term" value="P:Gram-negative-bacterium-type cell outer membrane assembly"/>
    <property type="evidence" value="ECO:0007669"/>
    <property type="project" value="UniProtKB-UniRule"/>
</dbReference>
<dbReference type="EMBL" id="CP098827">
    <property type="protein sequence ID" value="XBO71848.1"/>
    <property type="molecule type" value="Genomic_DNA"/>
</dbReference>
<feature type="domain" description="LptD C-terminal" evidence="6">
    <location>
        <begin position="320"/>
        <end position="730"/>
    </location>
</feature>
<evidence type="ECO:0000256" key="4">
    <source>
        <dbReference type="HAMAP-Rule" id="MF_01411"/>
    </source>
</evidence>
<dbReference type="InterPro" id="IPR053713">
    <property type="entry name" value="Bact_OM_Channel_sf"/>
</dbReference>
<comment type="caution">
    <text evidence="4">Lacks conserved residue(s) required for the propagation of feature annotation.</text>
</comment>
<keyword evidence="1 4" id="KW-0732">Signal</keyword>
<dbReference type="AlphaFoldDB" id="A0AAU7KLY1"/>
<evidence type="ECO:0000313" key="7">
    <source>
        <dbReference type="EMBL" id="XBO71848.1"/>
    </source>
</evidence>
<proteinExistence type="inferred from homology"/>
<dbReference type="PANTHER" id="PTHR30189">
    <property type="entry name" value="LPS-ASSEMBLY PROTEIN"/>
    <property type="match status" value="1"/>
</dbReference>
<feature type="signal peptide" evidence="4">
    <location>
        <begin position="1"/>
        <end position="25"/>
    </location>
</feature>